<organism evidence="2 3">
    <name type="scientific">Racocetra fulgida</name>
    <dbReference type="NCBI Taxonomy" id="60492"/>
    <lineage>
        <taxon>Eukaryota</taxon>
        <taxon>Fungi</taxon>
        <taxon>Fungi incertae sedis</taxon>
        <taxon>Mucoromycota</taxon>
        <taxon>Glomeromycotina</taxon>
        <taxon>Glomeromycetes</taxon>
        <taxon>Diversisporales</taxon>
        <taxon>Gigasporaceae</taxon>
        <taxon>Racocetra</taxon>
    </lineage>
</organism>
<keyword evidence="3" id="KW-1185">Reference proteome</keyword>
<feature type="binding site" evidence="1">
    <location>
        <position position="69"/>
    </location>
    <ligand>
        <name>ATP</name>
        <dbReference type="ChEBI" id="CHEBI:30616"/>
    </ligand>
</feature>
<name>A0A9N9BUK8_9GLOM</name>
<dbReference type="InterPro" id="IPR017441">
    <property type="entry name" value="Protein_kinase_ATP_BS"/>
</dbReference>
<dbReference type="OrthoDB" id="2425401at2759"/>
<evidence type="ECO:0000313" key="3">
    <source>
        <dbReference type="Proteomes" id="UP000789396"/>
    </source>
</evidence>
<evidence type="ECO:0000256" key="1">
    <source>
        <dbReference type="PROSITE-ProRule" id="PRU10141"/>
    </source>
</evidence>
<dbReference type="SUPFAM" id="SSF56112">
    <property type="entry name" value="Protein kinase-like (PK-like)"/>
    <property type="match status" value="1"/>
</dbReference>
<dbReference type="InterPro" id="IPR011009">
    <property type="entry name" value="Kinase-like_dom_sf"/>
</dbReference>
<dbReference type="AlphaFoldDB" id="A0A9N9BUK8"/>
<reference evidence="2" key="1">
    <citation type="submission" date="2021-06" db="EMBL/GenBank/DDBJ databases">
        <authorList>
            <person name="Kallberg Y."/>
            <person name="Tangrot J."/>
            <person name="Rosling A."/>
        </authorList>
    </citation>
    <scope>NUCLEOTIDE SEQUENCE</scope>
    <source>
        <strain evidence="2">IN212</strain>
    </source>
</reference>
<dbReference type="Proteomes" id="UP000789396">
    <property type="component" value="Unassembled WGS sequence"/>
</dbReference>
<dbReference type="GO" id="GO:0005524">
    <property type="term" value="F:ATP binding"/>
    <property type="evidence" value="ECO:0007669"/>
    <property type="project" value="UniProtKB-UniRule"/>
</dbReference>
<comment type="caution">
    <text evidence="2">The sequence shown here is derived from an EMBL/GenBank/DDBJ whole genome shotgun (WGS) entry which is preliminary data.</text>
</comment>
<evidence type="ECO:0000313" key="2">
    <source>
        <dbReference type="EMBL" id="CAG8580356.1"/>
    </source>
</evidence>
<dbReference type="PROSITE" id="PS00107">
    <property type="entry name" value="PROTEIN_KINASE_ATP"/>
    <property type="match status" value="1"/>
</dbReference>
<dbReference type="EMBL" id="CAJVPZ010006982">
    <property type="protein sequence ID" value="CAG8580356.1"/>
    <property type="molecule type" value="Genomic_DNA"/>
</dbReference>
<keyword evidence="1" id="KW-0547">Nucleotide-binding</keyword>
<accession>A0A9N9BUK8</accession>
<gene>
    <name evidence="2" type="ORF">RFULGI_LOCUS5822</name>
</gene>
<keyword evidence="1" id="KW-0067">ATP-binding</keyword>
<sequence length="115" mass="13113">NINNNESYQCESSYINDFLENALEENKYLISWIPSSNLKIVSKVGKGGFSTVYLAQWDDDGTANAVALKLLHGSHDNCEELLKEFNIAEAAYDSTFNIESFESLDEYLEKRNFEK</sequence>
<protein>
    <submittedName>
        <fullName evidence="2">3711_t:CDS:1</fullName>
    </submittedName>
</protein>
<feature type="non-terminal residue" evidence="2">
    <location>
        <position position="115"/>
    </location>
</feature>
<proteinExistence type="predicted"/>
<dbReference type="Gene3D" id="3.30.200.20">
    <property type="entry name" value="Phosphorylase Kinase, domain 1"/>
    <property type="match status" value="1"/>
</dbReference>